<gene>
    <name evidence="2" type="ORF">HERI1096_LOCUS10035</name>
</gene>
<evidence type="ECO:0000313" key="2">
    <source>
        <dbReference type="EMBL" id="CAE0109375.1"/>
    </source>
</evidence>
<accession>A0A7S3AMD4</accession>
<dbReference type="AlphaFoldDB" id="A0A7S3AMD4"/>
<proteinExistence type="predicted"/>
<name>A0A7S3AMD4_9EUKA</name>
<sequence>MEFLWAAPSQIYGSHGWRPNNGSLSERTPYPVGNFKVAVKHGGEGNAREALNKRKQMLNSISLGRKEVESAEADAMMAGTPDHAYGSPVRLPAVDEIRRRPREIGRHSRPGSGGPHSPQGGQNSLLEPARQLLEAHQFDESDVPGGRPMGLVTPRSARVKRMLEAKEAQRGTSDHWVEAGSRGEGRDRTSVL</sequence>
<protein>
    <submittedName>
        <fullName evidence="2">Uncharacterized protein</fullName>
    </submittedName>
</protein>
<evidence type="ECO:0000256" key="1">
    <source>
        <dbReference type="SAM" id="MobiDB-lite"/>
    </source>
</evidence>
<feature type="compositionally biased region" description="Basic and acidic residues" evidence="1">
    <location>
        <begin position="161"/>
        <end position="192"/>
    </location>
</feature>
<reference evidence="2" key="1">
    <citation type="submission" date="2021-01" db="EMBL/GenBank/DDBJ databases">
        <authorList>
            <person name="Corre E."/>
            <person name="Pelletier E."/>
            <person name="Niang G."/>
            <person name="Scheremetjew M."/>
            <person name="Finn R."/>
            <person name="Kale V."/>
            <person name="Holt S."/>
            <person name="Cochrane G."/>
            <person name="Meng A."/>
            <person name="Brown T."/>
            <person name="Cohen L."/>
        </authorList>
    </citation>
    <scope>NUCLEOTIDE SEQUENCE</scope>
    <source>
        <strain evidence="2">CCMP281</strain>
    </source>
</reference>
<dbReference type="EMBL" id="HBHX01018025">
    <property type="protein sequence ID" value="CAE0109375.1"/>
    <property type="molecule type" value="Transcribed_RNA"/>
</dbReference>
<organism evidence="2">
    <name type="scientific">Haptolina ericina</name>
    <dbReference type="NCBI Taxonomy" id="156174"/>
    <lineage>
        <taxon>Eukaryota</taxon>
        <taxon>Haptista</taxon>
        <taxon>Haptophyta</taxon>
        <taxon>Prymnesiophyceae</taxon>
        <taxon>Prymnesiales</taxon>
        <taxon>Prymnesiaceae</taxon>
        <taxon>Haptolina</taxon>
    </lineage>
</organism>
<feature type="region of interest" description="Disordered" evidence="1">
    <location>
        <begin position="78"/>
        <end position="192"/>
    </location>
</feature>
<feature type="compositionally biased region" description="Basic and acidic residues" evidence="1">
    <location>
        <begin position="93"/>
        <end position="106"/>
    </location>
</feature>